<dbReference type="Gene3D" id="3.40.50.980">
    <property type="match status" value="2"/>
</dbReference>
<dbReference type="InterPro" id="IPR020845">
    <property type="entry name" value="AMP-binding_CS"/>
</dbReference>
<dbReference type="AlphaFoldDB" id="X0XYV9"/>
<reference evidence="2" key="1">
    <citation type="journal article" date="2014" name="Front. Microbiol.">
        <title>High frequency of phylogenetically diverse reductive dehalogenase-homologous genes in deep subseafloor sedimentary metagenomes.</title>
        <authorList>
            <person name="Kawai M."/>
            <person name="Futagami T."/>
            <person name="Toyoda A."/>
            <person name="Takaki Y."/>
            <person name="Nishi S."/>
            <person name="Hori S."/>
            <person name="Arai W."/>
            <person name="Tsubouchi T."/>
            <person name="Morono Y."/>
            <person name="Uchiyama I."/>
            <person name="Ito T."/>
            <person name="Fujiyama A."/>
            <person name="Inagaki F."/>
            <person name="Takami H."/>
        </authorList>
    </citation>
    <scope>NUCLEOTIDE SEQUENCE</scope>
    <source>
        <strain evidence="2">Expedition CK06-06</strain>
    </source>
</reference>
<dbReference type="EMBL" id="BARS01053083">
    <property type="protein sequence ID" value="GAG48545.1"/>
    <property type="molecule type" value="Genomic_DNA"/>
</dbReference>
<gene>
    <name evidence="2" type="ORF">S01H1_78830</name>
</gene>
<dbReference type="InterPro" id="IPR000873">
    <property type="entry name" value="AMP-dep_synth/lig_dom"/>
</dbReference>
<accession>X0XYV9</accession>
<dbReference type="PROSITE" id="PS00455">
    <property type="entry name" value="AMP_BINDING"/>
    <property type="match status" value="1"/>
</dbReference>
<dbReference type="InterPro" id="IPR050237">
    <property type="entry name" value="ATP-dep_AMP-bd_enzyme"/>
</dbReference>
<comment type="caution">
    <text evidence="2">The sequence shown here is derived from an EMBL/GenBank/DDBJ whole genome shotgun (WGS) entry which is preliminary data.</text>
</comment>
<dbReference type="PANTHER" id="PTHR43767">
    <property type="entry name" value="LONG-CHAIN-FATTY-ACID--COA LIGASE"/>
    <property type="match status" value="1"/>
</dbReference>
<feature type="domain" description="AMP-dependent synthetase/ligase" evidence="1">
    <location>
        <begin position="2"/>
        <end position="225"/>
    </location>
</feature>
<name>X0XYV9_9ZZZZ</name>
<organism evidence="2">
    <name type="scientific">marine sediment metagenome</name>
    <dbReference type="NCBI Taxonomy" id="412755"/>
    <lineage>
        <taxon>unclassified sequences</taxon>
        <taxon>metagenomes</taxon>
        <taxon>ecological metagenomes</taxon>
    </lineage>
</organism>
<feature type="non-terminal residue" evidence="2">
    <location>
        <position position="1"/>
    </location>
</feature>
<sequence>CPDRTAIVFEGKRLSFIELSERANRVANALAGLGIKKGDRVAMLQVNCDQYVEAYYGVAKSGAIFVPLNFRAKKDELIYMINHSEARVLLVGERYIEMANEMRSELPLVQHYISIEGKQEGMLDYEELLDTASGEEFFTEIDDEDITILMYTAGTTGLPKGVPLPHNSFSVYMLENVNPVDPEIEETNLLTMPLYHVAGIQAMLAATYGGRALAMMRQFEVNEWLETV</sequence>
<dbReference type="PANTHER" id="PTHR43767:SF1">
    <property type="entry name" value="NONRIBOSOMAL PEPTIDE SYNTHASE PES1 (EUROFUNG)-RELATED"/>
    <property type="match status" value="1"/>
</dbReference>
<evidence type="ECO:0000259" key="1">
    <source>
        <dbReference type="Pfam" id="PF00501"/>
    </source>
</evidence>
<evidence type="ECO:0000313" key="2">
    <source>
        <dbReference type="EMBL" id="GAG48545.1"/>
    </source>
</evidence>
<proteinExistence type="predicted"/>
<dbReference type="SUPFAM" id="SSF56801">
    <property type="entry name" value="Acetyl-CoA synthetase-like"/>
    <property type="match status" value="1"/>
</dbReference>
<dbReference type="Pfam" id="PF00501">
    <property type="entry name" value="AMP-binding"/>
    <property type="match status" value="1"/>
</dbReference>
<feature type="non-terminal residue" evidence="2">
    <location>
        <position position="228"/>
    </location>
</feature>
<protein>
    <recommendedName>
        <fullName evidence="1">AMP-dependent synthetase/ligase domain-containing protein</fullName>
    </recommendedName>
</protein>